<dbReference type="AlphaFoldDB" id="C4JYZ2"/>
<dbReference type="SUPFAM" id="SSF54427">
    <property type="entry name" value="NTF2-like"/>
    <property type="match status" value="1"/>
</dbReference>
<evidence type="ECO:0000256" key="3">
    <source>
        <dbReference type="ARBA" id="ARBA00026247"/>
    </source>
</evidence>
<dbReference type="PANTHER" id="PTHR12612">
    <property type="entry name" value="NUCLEAR TRANSPORT FACTOR 2"/>
    <property type="match status" value="1"/>
</dbReference>
<organism evidence="6 7">
    <name type="scientific">Uncinocarpus reesii (strain UAMH 1704)</name>
    <dbReference type="NCBI Taxonomy" id="336963"/>
    <lineage>
        <taxon>Eukaryota</taxon>
        <taxon>Fungi</taxon>
        <taxon>Dikarya</taxon>
        <taxon>Ascomycota</taxon>
        <taxon>Pezizomycotina</taxon>
        <taxon>Eurotiomycetes</taxon>
        <taxon>Eurotiomycetidae</taxon>
        <taxon>Onygenales</taxon>
        <taxon>Onygenaceae</taxon>
        <taxon>Uncinocarpus</taxon>
    </lineage>
</organism>
<evidence type="ECO:0000256" key="1">
    <source>
        <dbReference type="ARBA" id="ARBA00004496"/>
    </source>
</evidence>
<sequence length="278" mass="30452">MSNNFNEVAQQFVQFYYKTFDENRAGLSALYRAESMLTFETTSIQGAASILEKLTTLPFQKVAHQVSTLDAQPTNTGGIVVMVTGALLVDEEAKPMSYSQTFQLLPDGAGSYFVFNDIFRLISASLSGSVTITSYIIRSQSTGSRTIVNYNELPDYSKSWAQGNGYQSPWALLHARSSLTLKASLLCCTWGAKGALSLDRHSMTYIESPAFTDTSPVVEYVDIFSSLKAQHAYLLWFGSTMGTGDTFIAENDGIRKPSCGPQDLKRIDGLGLAVAKYL</sequence>
<reference evidence="7" key="1">
    <citation type="journal article" date="2009" name="Genome Res.">
        <title>Comparative genomic analyses of the human fungal pathogens Coccidioides and their relatives.</title>
        <authorList>
            <person name="Sharpton T.J."/>
            <person name="Stajich J.E."/>
            <person name="Rounsley S.D."/>
            <person name="Gardner M.J."/>
            <person name="Wortman J.R."/>
            <person name="Jordar V.S."/>
            <person name="Maiti R."/>
            <person name="Kodira C.D."/>
            <person name="Neafsey D.E."/>
            <person name="Zeng Q."/>
            <person name="Hung C.-Y."/>
            <person name="McMahan C."/>
            <person name="Muszewska A."/>
            <person name="Grynberg M."/>
            <person name="Mandel M.A."/>
            <person name="Kellner E.M."/>
            <person name="Barker B.M."/>
            <person name="Galgiani J.N."/>
            <person name="Orbach M.J."/>
            <person name="Kirkland T.N."/>
            <person name="Cole G.T."/>
            <person name="Henn M.R."/>
            <person name="Birren B.W."/>
            <person name="Taylor J.W."/>
        </authorList>
    </citation>
    <scope>NUCLEOTIDE SEQUENCE [LARGE SCALE GENOMIC DNA]</scope>
    <source>
        <strain evidence="7">UAMH 1704</strain>
    </source>
</reference>
<evidence type="ECO:0000313" key="7">
    <source>
        <dbReference type="Proteomes" id="UP000002058"/>
    </source>
</evidence>
<dbReference type="RefSeq" id="XP_002582620.1">
    <property type="nucleotide sequence ID" value="XM_002582574.1"/>
</dbReference>
<evidence type="ECO:0000256" key="2">
    <source>
        <dbReference type="ARBA" id="ARBA00022490"/>
    </source>
</evidence>
<dbReference type="InParanoid" id="C4JYZ2"/>
<dbReference type="Gene3D" id="3.10.450.50">
    <property type="match status" value="1"/>
</dbReference>
<feature type="domain" description="NTF2" evidence="5">
    <location>
        <begin position="8"/>
        <end position="121"/>
    </location>
</feature>
<dbReference type="GO" id="GO:0005737">
    <property type="term" value="C:cytoplasm"/>
    <property type="evidence" value="ECO:0007669"/>
    <property type="project" value="UniProtKB-SubCell"/>
</dbReference>
<dbReference type="InterPro" id="IPR045875">
    <property type="entry name" value="NTF2"/>
</dbReference>
<dbReference type="GO" id="GO:0006606">
    <property type="term" value="P:protein import into nucleus"/>
    <property type="evidence" value="ECO:0007669"/>
    <property type="project" value="UniProtKB-ARBA"/>
</dbReference>
<dbReference type="InterPro" id="IPR002075">
    <property type="entry name" value="NTF2_dom"/>
</dbReference>
<dbReference type="PROSITE" id="PS50177">
    <property type="entry name" value="NTF2_DOMAIN"/>
    <property type="match status" value="1"/>
</dbReference>
<dbReference type="InterPro" id="IPR032710">
    <property type="entry name" value="NTF2-like_dom_sf"/>
</dbReference>
<dbReference type="VEuPathDB" id="FungiDB:UREG_07393"/>
<comment type="function">
    <text evidence="4">Facilitates protein transport into the nucleus. Could be part of a multicomponent system of cytosolic factors that assemble at the pore complex during nuclear import.</text>
</comment>
<protein>
    <recommendedName>
        <fullName evidence="3">Nuclear transport factor 2</fullName>
    </recommendedName>
</protein>
<name>C4JYZ2_UNCRE</name>
<dbReference type="Proteomes" id="UP000002058">
    <property type="component" value="Unassembled WGS sequence"/>
</dbReference>
<dbReference type="STRING" id="336963.C4JYZ2"/>
<comment type="subcellular location">
    <subcellularLocation>
        <location evidence="1">Cytoplasm</location>
    </subcellularLocation>
</comment>
<dbReference type="InterPro" id="IPR018222">
    <property type="entry name" value="Nuclear_transport_factor_2_euk"/>
</dbReference>
<dbReference type="EMBL" id="CH476619">
    <property type="protein sequence ID" value="EEP82528.1"/>
    <property type="molecule type" value="Genomic_DNA"/>
</dbReference>
<keyword evidence="2" id="KW-0963">Cytoplasm</keyword>
<dbReference type="eggNOG" id="KOG2104">
    <property type="taxonomic scope" value="Eukaryota"/>
</dbReference>
<dbReference type="FunFam" id="3.10.450.50:FF:000005">
    <property type="entry name" value="Nuclear transport factor 2"/>
    <property type="match status" value="1"/>
</dbReference>
<accession>C4JYZ2</accession>
<dbReference type="CDD" id="cd00780">
    <property type="entry name" value="NTF2"/>
    <property type="match status" value="1"/>
</dbReference>
<dbReference type="KEGG" id="ure:UREG_07393"/>
<dbReference type="HOGENOM" id="CLU_1001828_0_0_1"/>
<dbReference type="OrthoDB" id="6507044at2759"/>
<evidence type="ECO:0000256" key="4">
    <source>
        <dbReference type="ARBA" id="ARBA00053082"/>
    </source>
</evidence>
<evidence type="ECO:0000259" key="5">
    <source>
        <dbReference type="PROSITE" id="PS50177"/>
    </source>
</evidence>
<dbReference type="Pfam" id="PF02136">
    <property type="entry name" value="NTF2"/>
    <property type="match status" value="1"/>
</dbReference>
<dbReference type="GO" id="GO:0005635">
    <property type="term" value="C:nuclear envelope"/>
    <property type="evidence" value="ECO:0007669"/>
    <property type="project" value="UniProtKB-ARBA"/>
</dbReference>
<gene>
    <name evidence="6" type="ORF">UREG_07393</name>
</gene>
<proteinExistence type="predicted"/>
<dbReference type="GeneID" id="8439994"/>
<keyword evidence="7" id="KW-1185">Reference proteome</keyword>
<evidence type="ECO:0000313" key="6">
    <source>
        <dbReference type="EMBL" id="EEP82528.1"/>
    </source>
</evidence>